<dbReference type="EMBL" id="JAOTPV010000007">
    <property type="protein sequence ID" value="KAJ4480175.1"/>
    <property type="molecule type" value="Genomic_DNA"/>
</dbReference>
<accession>A0A9W9DPQ9</accession>
<dbReference type="Pfam" id="PF02146">
    <property type="entry name" value="SIR2"/>
    <property type="match status" value="1"/>
</dbReference>
<comment type="similarity">
    <text evidence="2">Belongs to the sirtuin family. Class I subfamily.</text>
</comment>
<dbReference type="GO" id="GO:0005739">
    <property type="term" value="C:mitochondrion"/>
    <property type="evidence" value="ECO:0007669"/>
    <property type="project" value="UniProtKB-SubCell"/>
</dbReference>
<evidence type="ECO:0000313" key="8">
    <source>
        <dbReference type="EMBL" id="KAJ4480175.1"/>
    </source>
</evidence>
<reference evidence="8" key="1">
    <citation type="submission" date="2022-08" db="EMBL/GenBank/DDBJ databases">
        <title>A Global Phylogenomic Analysis of the Shiitake Genus Lentinula.</title>
        <authorList>
            <consortium name="DOE Joint Genome Institute"/>
            <person name="Sierra-Patev S."/>
            <person name="Min B."/>
            <person name="Naranjo-Ortiz M."/>
            <person name="Looney B."/>
            <person name="Konkel Z."/>
            <person name="Slot J.C."/>
            <person name="Sakamoto Y."/>
            <person name="Steenwyk J.L."/>
            <person name="Rokas A."/>
            <person name="Carro J."/>
            <person name="Camarero S."/>
            <person name="Ferreira P."/>
            <person name="Molpeceres G."/>
            <person name="Ruiz-Duenas F.J."/>
            <person name="Serrano A."/>
            <person name="Henrissat B."/>
            <person name="Drula E."/>
            <person name="Hughes K.W."/>
            <person name="Mata J.L."/>
            <person name="Ishikawa N.K."/>
            <person name="Vargas-Isla R."/>
            <person name="Ushijima S."/>
            <person name="Smith C.A."/>
            <person name="Ahrendt S."/>
            <person name="Andreopoulos W."/>
            <person name="He G."/>
            <person name="Labutti K."/>
            <person name="Lipzen A."/>
            <person name="Ng V."/>
            <person name="Riley R."/>
            <person name="Sandor L."/>
            <person name="Barry K."/>
            <person name="Martinez A.T."/>
            <person name="Xiao Y."/>
            <person name="Gibbons J.G."/>
            <person name="Terashima K."/>
            <person name="Grigoriev I.V."/>
            <person name="Hibbett D.S."/>
        </authorList>
    </citation>
    <scope>NUCLEOTIDE SEQUENCE</scope>
    <source>
        <strain evidence="8">JLM2183</strain>
    </source>
</reference>
<dbReference type="Proteomes" id="UP001150266">
    <property type="component" value="Unassembled WGS sequence"/>
</dbReference>
<evidence type="ECO:0000256" key="4">
    <source>
        <dbReference type="ARBA" id="ARBA00023027"/>
    </source>
</evidence>
<dbReference type="InterPro" id="IPR003000">
    <property type="entry name" value="Sirtuin"/>
</dbReference>
<dbReference type="GO" id="GO:0005634">
    <property type="term" value="C:nucleus"/>
    <property type="evidence" value="ECO:0007669"/>
    <property type="project" value="TreeGrafter"/>
</dbReference>
<dbReference type="AlphaFoldDB" id="A0A9W9DPQ9"/>
<dbReference type="PANTHER" id="PTHR11085">
    <property type="entry name" value="NAD-DEPENDENT PROTEIN DEACYLASE SIRTUIN-5, MITOCHONDRIAL-RELATED"/>
    <property type="match status" value="1"/>
</dbReference>
<keyword evidence="4" id="KW-0520">NAD</keyword>
<dbReference type="GO" id="GO:0070403">
    <property type="term" value="F:NAD+ binding"/>
    <property type="evidence" value="ECO:0007669"/>
    <property type="project" value="InterPro"/>
</dbReference>
<evidence type="ECO:0000256" key="3">
    <source>
        <dbReference type="ARBA" id="ARBA00022679"/>
    </source>
</evidence>
<protein>
    <recommendedName>
        <fullName evidence="7">Deacetylase sirtuin-type domain-containing protein</fullName>
    </recommendedName>
</protein>
<gene>
    <name evidence="8" type="ORF">J3R30DRAFT_3701533</name>
</gene>
<evidence type="ECO:0000313" key="9">
    <source>
        <dbReference type="Proteomes" id="UP001150266"/>
    </source>
</evidence>
<dbReference type="Gene3D" id="3.30.1600.10">
    <property type="entry name" value="SIR2/SIRT2 'Small Domain"/>
    <property type="match status" value="1"/>
</dbReference>
<proteinExistence type="inferred from homology"/>
<dbReference type="InterPro" id="IPR026590">
    <property type="entry name" value="Ssirtuin_cat_dom"/>
</dbReference>
<evidence type="ECO:0000256" key="2">
    <source>
        <dbReference type="ARBA" id="ARBA00006924"/>
    </source>
</evidence>
<evidence type="ECO:0000256" key="5">
    <source>
        <dbReference type="ARBA" id="ARBA00023128"/>
    </source>
</evidence>
<dbReference type="PROSITE" id="PS50305">
    <property type="entry name" value="SIRTUIN"/>
    <property type="match status" value="1"/>
</dbReference>
<feature type="domain" description="Deacetylase sirtuin-type" evidence="7">
    <location>
        <begin position="1"/>
        <end position="160"/>
    </location>
</feature>
<keyword evidence="5" id="KW-0496">Mitochondrion</keyword>
<dbReference type="InterPro" id="IPR026591">
    <property type="entry name" value="Sirtuin_cat_small_dom_sf"/>
</dbReference>
<sequence>MDSVLKLYLSKQAATPGEEPDGQIIEMHGNLFDVVCTAHDYDYRENNKDNPISPALGGTEAIVAEGNVQPVLKRMDLPHCPKRQQLLRLDVVWFGERPERMHEILQLADAADLCPGRWHVQPASKLPGRVPAHSGKIAVFNMEAANHSDEADFLFWDHAR</sequence>
<comment type="caution">
    <text evidence="6">Lacks conserved residue(s) required for the propagation of feature annotation.</text>
</comment>
<dbReference type="Gene3D" id="3.40.50.1220">
    <property type="entry name" value="TPP-binding domain"/>
    <property type="match status" value="1"/>
</dbReference>
<evidence type="ECO:0000259" key="7">
    <source>
        <dbReference type="PROSITE" id="PS50305"/>
    </source>
</evidence>
<name>A0A9W9DPQ9_9AGAR</name>
<comment type="subcellular location">
    <subcellularLocation>
        <location evidence="1">Mitochondrion</location>
    </subcellularLocation>
</comment>
<evidence type="ECO:0000256" key="1">
    <source>
        <dbReference type="ARBA" id="ARBA00004173"/>
    </source>
</evidence>
<dbReference type="GO" id="GO:0017136">
    <property type="term" value="F:histone deacetylase activity, NAD-dependent"/>
    <property type="evidence" value="ECO:0007669"/>
    <property type="project" value="TreeGrafter"/>
</dbReference>
<dbReference type="OrthoDB" id="424302at2759"/>
<evidence type="ECO:0000256" key="6">
    <source>
        <dbReference type="PROSITE-ProRule" id="PRU00236"/>
    </source>
</evidence>
<keyword evidence="3" id="KW-0808">Transferase</keyword>
<comment type="caution">
    <text evidence="8">The sequence shown here is derived from an EMBL/GenBank/DDBJ whole genome shotgun (WGS) entry which is preliminary data.</text>
</comment>
<organism evidence="8 9">
    <name type="scientific">Lentinula aciculospora</name>
    <dbReference type="NCBI Taxonomy" id="153920"/>
    <lineage>
        <taxon>Eukaryota</taxon>
        <taxon>Fungi</taxon>
        <taxon>Dikarya</taxon>
        <taxon>Basidiomycota</taxon>
        <taxon>Agaricomycotina</taxon>
        <taxon>Agaricomycetes</taxon>
        <taxon>Agaricomycetidae</taxon>
        <taxon>Agaricales</taxon>
        <taxon>Marasmiineae</taxon>
        <taxon>Omphalotaceae</taxon>
        <taxon>Lentinula</taxon>
    </lineage>
</organism>
<dbReference type="PANTHER" id="PTHR11085:SF10">
    <property type="entry name" value="NAD-DEPENDENT PROTEIN DEACYLASE SIRTUIN-5, MITOCHONDRIAL-RELATED"/>
    <property type="match status" value="1"/>
</dbReference>
<dbReference type="SUPFAM" id="SSF52467">
    <property type="entry name" value="DHS-like NAD/FAD-binding domain"/>
    <property type="match status" value="1"/>
</dbReference>
<keyword evidence="9" id="KW-1185">Reference proteome</keyword>
<dbReference type="InterPro" id="IPR029035">
    <property type="entry name" value="DHS-like_NAD/FAD-binding_dom"/>
</dbReference>
<dbReference type="InterPro" id="IPR050134">
    <property type="entry name" value="NAD-dep_sirtuin_deacylases"/>
</dbReference>